<evidence type="ECO:0000313" key="2">
    <source>
        <dbReference type="EMBL" id="RDY66542.1"/>
    </source>
</evidence>
<comment type="caution">
    <text evidence="2">The sequence shown here is derived from an EMBL/GenBank/DDBJ whole genome shotgun (WGS) entry which is preliminary data.</text>
</comment>
<dbReference type="AlphaFoldDB" id="A0A3D8VAS3"/>
<evidence type="ECO:0000313" key="3">
    <source>
        <dbReference type="Proteomes" id="UP000256829"/>
    </source>
</evidence>
<feature type="region of interest" description="Disordered" evidence="1">
    <location>
        <begin position="1"/>
        <end position="71"/>
    </location>
</feature>
<name>A0A3D8VAS3_9GAMM</name>
<gene>
    <name evidence="2" type="ORF">DX912_12390</name>
</gene>
<protein>
    <submittedName>
        <fullName evidence="2">Uncharacterized protein</fullName>
    </submittedName>
</protein>
<evidence type="ECO:0000256" key="1">
    <source>
        <dbReference type="SAM" id="MobiDB-lite"/>
    </source>
</evidence>
<sequence>MAEGRMRAAQSCRSVRPHPALSRKRERGRNPQCSPSPTSPSTPPPRCSRATASRCIASRMARRSPAATGAN</sequence>
<accession>A0A3D8VAS3</accession>
<reference evidence="2 3" key="1">
    <citation type="submission" date="2018-08" db="EMBL/GenBank/DDBJ databases">
        <title>Lysobacter soli KCTC 22011, whole genome shotgun sequence.</title>
        <authorList>
            <person name="Zhang X."/>
            <person name="Feng G."/>
            <person name="Zhu H."/>
        </authorList>
    </citation>
    <scope>NUCLEOTIDE SEQUENCE [LARGE SCALE GENOMIC DNA]</scope>
    <source>
        <strain evidence="2 3">KCTC 22011</strain>
    </source>
</reference>
<dbReference type="Proteomes" id="UP000256829">
    <property type="component" value="Unassembled WGS sequence"/>
</dbReference>
<organism evidence="2 3">
    <name type="scientific">Lysobacter soli</name>
    <dbReference type="NCBI Taxonomy" id="453783"/>
    <lineage>
        <taxon>Bacteria</taxon>
        <taxon>Pseudomonadati</taxon>
        <taxon>Pseudomonadota</taxon>
        <taxon>Gammaproteobacteria</taxon>
        <taxon>Lysobacterales</taxon>
        <taxon>Lysobacteraceae</taxon>
        <taxon>Lysobacter</taxon>
    </lineage>
</organism>
<feature type="compositionally biased region" description="Pro residues" evidence="1">
    <location>
        <begin position="37"/>
        <end position="46"/>
    </location>
</feature>
<feature type="non-terminal residue" evidence="2">
    <location>
        <position position="71"/>
    </location>
</feature>
<proteinExistence type="predicted"/>
<dbReference type="EMBL" id="QTJR01000008">
    <property type="protein sequence ID" value="RDY66542.1"/>
    <property type="molecule type" value="Genomic_DNA"/>
</dbReference>
<keyword evidence="3" id="KW-1185">Reference proteome</keyword>